<name>A0A9Q3KHF4_9BASI</name>
<comment type="caution">
    <text evidence="1">The sequence shown here is derived from an EMBL/GenBank/DDBJ whole genome shotgun (WGS) entry which is preliminary data.</text>
</comment>
<accession>A0A9Q3KHF4</accession>
<organism evidence="1 2">
    <name type="scientific">Austropuccinia psidii MF-1</name>
    <dbReference type="NCBI Taxonomy" id="1389203"/>
    <lineage>
        <taxon>Eukaryota</taxon>
        <taxon>Fungi</taxon>
        <taxon>Dikarya</taxon>
        <taxon>Basidiomycota</taxon>
        <taxon>Pucciniomycotina</taxon>
        <taxon>Pucciniomycetes</taxon>
        <taxon>Pucciniales</taxon>
        <taxon>Sphaerophragmiaceae</taxon>
        <taxon>Austropuccinia</taxon>
    </lineage>
</organism>
<reference evidence="1" key="1">
    <citation type="submission" date="2021-03" db="EMBL/GenBank/DDBJ databases">
        <title>Draft genome sequence of rust myrtle Austropuccinia psidii MF-1, a brazilian biotype.</title>
        <authorList>
            <person name="Quecine M.C."/>
            <person name="Pachon D.M.R."/>
            <person name="Bonatelli M.L."/>
            <person name="Correr F.H."/>
            <person name="Franceschini L.M."/>
            <person name="Leite T.F."/>
            <person name="Margarido G.R.A."/>
            <person name="Almeida C.A."/>
            <person name="Ferrarezi J.A."/>
            <person name="Labate C.A."/>
        </authorList>
    </citation>
    <scope>NUCLEOTIDE SEQUENCE</scope>
    <source>
        <strain evidence="1">MF-1</strain>
    </source>
</reference>
<dbReference type="Proteomes" id="UP000765509">
    <property type="component" value="Unassembled WGS sequence"/>
</dbReference>
<sequence length="100" mass="11319">MQSLSNPTMWNIASTTNAICILLRIPSYPSPLERHRNIWPIMGWREVINATSRNAPACATRAHNCLTKLASCRSLFNDVRGMPPYNYYWYSDCGIQVAVG</sequence>
<protein>
    <submittedName>
        <fullName evidence="1">Uncharacterized protein</fullName>
    </submittedName>
</protein>
<proteinExistence type="predicted"/>
<dbReference type="AlphaFoldDB" id="A0A9Q3KHF4"/>
<dbReference type="EMBL" id="AVOT02110508">
    <property type="protein sequence ID" value="MBW0581653.1"/>
    <property type="molecule type" value="Genomic_DNA"/>
</dbReference>
<evidence type="ECO:0000313" key="1">
    <source>
        <dbReference type="EMBL" id="MBW0581653.1"/>
    </source>
</evidence>
<evidence type="ECO:0000313" key="2">
    <source>
        <dbReference type="Proteomes" id="UP000765509"/>
    </source>
</evidence>
<gene>
    <name evidence="1" type="ORF">O181_121368</name>
</gene>
<keyword evidence="2" id="KW-1185">Reference proteome</keyword>